<dbReference type="PANTHER" id="PTHR34980:SF2">
    <property type="entry name" value="INNER MEMBRANE PROTEIN YHAH-RELATED"/>
    <property type="match status" value="1"/>
</dbReference>
<proteinExistence type="predicted"/>
<name>A0ABM7FRC6_9STAP</name>
<dbReference type="RefSeq" id="WP_037541615.1">
    <property type="nucleotide sequence ID" value="NZ_AP018585.1"/>
</dbReference>
<feature type="transmembrane region" description="Helical" evidence="1">
    <location>
        <begin position="69"/>
        <end position="95"/>
    </location>
</feature>
<gene>
    <name evidence="2" type="ORF">JMUB590_0630</name>
</gene>
<dbReference type="InterPro" id="IPR008523">
    <property type="entry name" value="DUF805"/>
</dbReference>
<keyword evidence="1" id="KW-0472">Membrane</keyword>
<feature type="transmembrane region" description="Helical" evidence="1">
    <location>
        <begin position="107"/>
        <end position="127"/>
    </location>
</feature>
<keyword evidence="3" id="KW-1185">Reference proteome</keyword>
<keyword evidence="1" id="KW-0812">Transmembrane</keyword>
<feature type="transmembrane region" description="Helical" evidence="1">
    <location>
        <begin position="30"/>
        <end position="57"/>
    </location>
</feature>
<protein>
    <recommendedName>
        <fullName evidence="4">Integral membrane protein</fullName>
    </recommendedName>
</protein>
<dbReference type="PANTHER" id="PTHR34980">
    <property type="entry name" value="INNER MEMBRANE PROTEIN-RELATED-RELATED"/>
    <property type="match status" value="1"/>
</dbReference>
<dbReference type="Pfam" id="PF05656">
    <property type="entry name" value="DUF805"/>
    <property type="match status" value="1"/>
</dbReference>
<feature type="transmembrane region" description="Helical" evidence="1">
    <location>
        <begin position="139"/>
        <end position="163"/>
    </location>
</feature>
<reference evidence="2 3" key="1">
    <citation type="submission" date="2018-05" db="EMBL/GenBank/DDBJ databases">
        <title>Complete genome sequencing of three human clinical isolates of Staphylococcus caprae reveals virulence factors similar to those of S. epidermidis and S. capitis.</title>
        <authorList>
            <person name="Watanabe S."/>
            <person name="Cui L."/>
        </authorList>
    </citation>
    <scope>NUCLEOTIDE SEQUENCE [LARGE SCALE GENOMIC DNA]</scope>
    <source>
        <strain evidence="2 3">JMUB590</strain>
    </source>
</reference>
<keyword evidence="1" id="KW-1133">Transmembrane helix</keyword>
<dbReference type="EMBL" id="AP018586">
    <property type="protein sequence ID" value="BBD91740.1"/>
    <property type="molecule type" value="Genomic_DNA"/>
</dbReference>
<accession>A0ABM7FRC6</accession>
<sequence length="199" mass="22573">MRDKVSFGRALKLFWSNYVNFKGRSRRSEYWYATLWNLIFVIPGLIGLFIGFMFAMIGSASHDEAALTIGGSLLILGYLYCIIFALATLIPNLAILVRRFHDLSFSMWLPISGVIVIFIVNVTANIISLNDKWSDNGFVLLLLYILLAIQWIYSVILLVMVCLNGKKETNKYGPSPKFTEYATNYEGKNHNPVDKAKTN</sequence>
<dbReference type="Proteomes" id="UP000274772">
    <property type="component" value="Chromosome"/>
</dbReference>
<organism evidence="2 3">
    <name type="scientific">Staphylococcus caprae</name>
    <dbReference type="NCBI Taxonomy" id="29380"/>
    <lineage>
        <taxon>Bacteria</taxon>
        <taxon>Bacillati</taxon>
        <taxon>Bacillota</taxon>
        <taxon>Bacilli</taxon>
        <taxon>Bacillales</taxon>
        <taxon>Staphylococcaceae</taxon>
        <taxon>Staphylococcus</taxon>
    </lineage>
</organism>
<evidence type="ECO:0000313" key="3">
    <source>
        <dbReference type="Proteomes" id="UP000274772"/>
    </source>
</evidence>
<dbReference type="GeneID" id="58050398"/>
<evidence type="ECO:0008006" key="4">
    <source>
        <dbReference type="Google" id="ProtNLM"/>
    </source>
</evidence>
<evidence type="ECO:0000313" key="2">
    <source>
        <dbReference type="EMBL" id="BBD91740.1"/>
    </source>
</evidence>
<evidence type="ECO:0000256" key="1">
    <source>
        <dbReference type="SAM" id="Phobius"/>
    </source>
</evidence>